<accession>A0A4C1ZQK2</accession>
<proteinExistence type="predicted"/>
<organism evidence="2 3">
    <name type="scientific">Eumeta variegata</name>
    <name type="common">Bagworm moth</name>
    <name type="synonym">Eumeta japonica</name>
    <dbReference type="NCBI Taxonomy" id="151549"/>
    <lineage>
        <taxon>Eukaryota</taxon>
        <taxon>Metazoa</taxon>
        <taxon>Ecdysozoa</taxon>
        <taxon>Arthropoda</taxon>
        <taxon>Hexapoda</taxon>
        <taxon>Insecta</taxon>
        <taxon>Pterygota</taxon>
        <taxon>Neoptera</taxon>
        <taxon>Endopterygota</taxon>
        <taxon>Lepidoptera</taxon>
        <taxon>Glossata</taxon>
        <taxon>Ditrysia</taxon>
        <taxon>Tineoidea</taxon>
        <taxon>Psychidae</taxon>
        <taxon>Oiketicinae</taxon>
        <taxon>Eumeta</taxon>
    </lineage>
</organism>
<reference evidence="2 3" key="1">
    <citation type="journal article" date="2019" name="Commun. Biol.">
        <title>The bagworm genome reveals a unique fibroin gene that provides high tensile strength.</title>
        <authorList>
            <person name="Kono N."/>
            <person name="Nakamura H."/>
            <person name="Ohtoshi R."/>
            <person name="Tomita M."/>
            <person name="Numata K."/>
            <person name="Arakawa K."/>
        </authorList>
    </citation>
    <scope>NUCLEOTIDE SEQUENCE [LARGE SCALE GENOMIC DNA]</scope>
</reference>
<evidence type="ECO:0000313" key="3">
    <source>
        <dbReference type="Proteomes" id="UP000299102"/>
    </source>
</evidence>
<comment type="caution">
    <text evidence="2">The sequence shown here is derived from an EMBL/GenBank/DDBJ whole genome shotgun (WGS) entry which is preliminary data.</text>
</comment>
<keyword evidence="3" id="KW-1185">Reference proteome</keyword>
<protein>
    <submittedName>
        <fullName evidence="2">Uncharacterized protein</fullName>
    </submittedName>
</protein>
<sequence>MTVVHCSEGRTPGHPPRAISSATPPAPPKFERLRPSPNLPLWADRPCNIAAKFRALYCTNHKNIVHVGGRDEQAVNQPKQTSRCALSLKLDRRPLLIPACPRAVQTAGQ</sequence>
<gene>
    <name evidence="2" type="ORF">EVAR_68083_1</name>
</gene>
<evidence type="ECO:0000313" key="2">
    <source>
        <dbReference type="EMBL" id="GBP89374.1"/>
    </source>
</evidence>
<dbReference type="Proteomes" id="UP000299102">
    <property type="component" value="Unassembled WGS sequence"/>
</dbReference>
<name>A0A4C1ZQK2_EUMVA</name>
<evidence type="ECO:0000256" key="1">
    <source>
        <dbReference type="SAM" id="MobiDB-lite"/>
    </source>
</evidence>
<dbReference type="AlphaFoldDB" id="A0A4C1ZQK2"/>
<dbReference type="EMBL" id="BGZK01001997">
    <property type="protein sequence ID" value="GBP89374.1"/>
    <property type="molecule type" value="Genomic_DNA"/>
</dbReference>
<feature type="region of interest" description="Disordered" evidence="1">
    <location>
        <begin position="1"/>
        <end position="33"/>
    </location>
</feature>